<keyword evidence="5 8" id="KW-1133">Transmembrane helix</keyword>
<keyword evidence="3 10" id="KW-0808">Transferase</keyword>
<reference evidence="10 11" key="1">
    <citation type="submission" date="2018-01" db="EMBL/GenBank/DDBJ databases">
        <title>Lactibacter flavus gen. nov., sp. nov., a novel bacterium of the family Propionibacteriaceae isolated from raw milk and dairy products.</title>
        <authorList>
            <person name="Wenning M."/>
            <person name="Breitenwieser F."/>
            <person name="Huptas C."/>
            <person name="von Neubeck M."/>
            <person name="Busse H.-J."/>
            <person name="Scherer S."/>
        </authorList>
    </citation>
    <scope>NUCLEOTIDE SEQUENCE [LARGE SCALE GENOMIC DNA]</scope>
    <source>
        <strain evidence="10 11">VG341</strain>
    </source>
</reference>
<dbReference type="Proteomes" id="UP000290624">
    <property type="component" value="Unassembled WGS sequence"/>
</dbReference>
<organism evidence="10 11">
    <name type="scientific">Propioniciclava flava</name>
    <dbReference type="NCBI Taxonomy" id="2072026"/>
    <lineage>
        <taxon>Bacteria</taxon>
        <taxon>Bacillati</taxon>
        <taxon>Actinomycetota</taxon>
        <taxon>Actinomycetes</taxon>
        <taxon>Propionibacteriales</taxon>
        <taxon>Propionibacteriaceae</taxon>
        <taxon>Propioniciclava</taxon>
    </lineage>
</organism>
<keyword evidence="11" id="KW-1185">Reference proteome</keyword>
<accession>A0A4V1Q7C0</accession>
<feature type="transmembrane region" description="Helical" evidence="8">
    <location>
        <begin position="558"/>
        <end position="579"/>
    </location>
</feature>
<evidence type="ECO:0000256" key="3">
    <source>
        <dbReference type="ARBA" id="ARBA00022679"/>
    </source>
</evidence>
<protein>
    <submittedName>
        <fullName evidence="10">N-acetylglucosaminyltransferase</fullName>
    </submittedName>
</protein>
<dbReference type="SUPFAM" id="SSF53448">
    <property type="entry name" value="Nucleotide-diphospho-sugar transferases"/>
    <property type="match status" value="1"/>
</dbReference>
<comment type="subcellular location">
    <subcellularLocation>
        <location evidence="1">Membrane</location>
        <topology evidence="1">Multi-pass membrane protein</topology>
    </subcellularLocation>
</comment>
<evidence type="ECO:0000313" key="10">
    <source>
        <dbReference type="EMBL" id="RXW32058.1"/>
    </source>
</evidence>
<name>A0A4V1Q7C0_9ACTN</name>
<feature type="domain" description="Glycosyltransferase 2-like" evidence="9">
    <location>
        <begin position="351"/>
        <end position="545"/>
    </location>
</feature>
<evidence type="ECO:0000256" key="2">
    <source>
        <dbReference type="ARBA" id="ARBA00022676"/>
    </source>
</evidence>
<dbReference type="PANTHER" id="PTHR43867">
    <property type="entry name" value="CELLULOSE SYNTHASE CATALYTIC SUBUNIT A [UDP-FORMING]"/>
    <property type="match status" value="1"/>
</dbReference>
<evidence type="ECO:0000313" key="11">
    <source>
        <dbReference type="Proteomes" id="UP000290624"/>
    </source>
</evidence>
<feature type="transmembrane region" description="Helical" evidence="8">
    <location>
        <begin position="196"/>
        <end position="214"/>
    </location>
</feature>
<keyword evidence="4 8" id="KW-0812">Transmembrane</keyword>
<feature type="transmembrane region" description="Helical" evidence="8">
    <location>
        <begin position="591"/>
        <end position="613"/>
    </location>
</feature>
<dbReference type="EMBL" id="PPCV01000005">
    <property type="protein sequence ID" value="RXW32058.1"/>
    <property type="molecule type" value="Genomic_DNA"/>
</dbReference>
<evidence type="ECO:0000256" key="4">
    <source>
        <dbReference type="ARBA" id="ARBA00022692"/>
    </source>
</evidence>
<dbReference type="InterPro" id="IPR050321">
    <property type="entry name" value="Glycosyltr_2/OpgH_subfam"/>
</dbReference>
<dbReference type="GO" id="GO:0016020">
    <property type="term" value="C:membrane"/>
    <property type="evidence" value="ECO:0007669"/>
    <property type="project" value="UniProtKB-SubCell"/>
</dbReference>
<feature type="transmembrane region" description="Helical" evidence="8">
    <location>
        <begin position="519"/>
        <end position="546"/>
    </location>
</feature>
<sequence>MVPATHRRPGSRRHPHGPRGGCRPVAGGHARHRSSRSPPDRGPPAVCWVAVCDHGDAGDNEVVASGLVGGRLPGAGSGIGGDRRGRRTQWPGHRGIASDSAGLGHSWAVGASCPDAPTHGSGLSGSCRRNRPGPRVNRAPRPRNDIVTRDEVVVPALPRSAAALDACARADVAANGLAESAPTLSAKRVTSRGQRIILVAALGVVLAVAVIAPLGTITALIGLVTFIYLAALIYRGLLFYQGMRGGRVIRVSDEQAHSLSDEELPVYTVLIPVLHEPLIETLVGNLQRLDYPVDKLDIRLLIEADDEVTWSALEKLDLDACFTVVAIAPRQPRTKPKACNVGLLDSRGDLVTIYDAEDRPEPLQLRRAAYALLHADPQVACIQAQLSFYNSRQNLLTRWFALDYGAWFHYLLPGLEALKSPIPLGGTSNHFRAEVLYRIGAWDPWNVTEDADLGLRLHRLGYQVEVLESVTLEEANSDGINWIRQRSRWYKGYLQTLLVHLRRGGPVAQRGDLATWAGLLLFVGGTPLLAALNGFQWCLTLAWALTRSDLIAGWFPPGVYYVAMISAVLGNGLVIYFNVLTARAMGRPDLVWAAVLSPGYWFLMWLAALKAAAQLVFNPSYWEKTTHGLDEGGQHE</sequence>
<feature type="transmembrane region" description="Helical" evidence="8">
    <location>
        <begin position="220"/>
        <end position="240"/>
    </location>
</feature>
<dbReference type="OrthoDB" id="7431422at2"/>
<gene>
    <name evidence="10" type="ORF">C1706_08415</name>
</gene>
<feature type="compositionally biased region" description="Gly residues" evidence="7">
    <location>
        <begin position="70"/>
        <end position="80"/>
    </location>
</feature>
<evidence type="ECO:0000256" key="6">
    <source>
        <dbReference type="ARBA" id="ARBA00023136"/>
    </source>
</evidence>
<dbReference type="AlphaFoldDB" id="A0A4V1Q7C0"/>
<dbReference type="InterPro" id="IPR029044">
    <property type="entry name" value="Nucleotide-diphossugar_trans"/>
</dbReference>
<comment type="caution">
    <text evidence="10">The sequence shown here is derived from an EMBL/GenBank/DDBJ whole genome shotgun (WGS) entry which is preliminary data.</text>
</comment>
<evidence type="ECO:0000259" key="9">
    <source>
        <dbReference type="Pfam" id="PF13632"/>
    </source>
</evidence>
<evidence type="ECO:0000256" key="5">
    <source>
        <dbReference type="ARBA" id="ARBA00022989"/>
    </source>
</evidence>
<feature type="region of interest" description="Disordered" evidence="7">
    <location>
        <begin position="119"/>
        <end position="142"/>
    </location>
</feature>
<dbReference type="InterPro" id="IPR001173">
    <property type="entry name" value="Glyco_trans_2-like"/>
</dbReference>
<dbReference type="Pfam" id="PF13632">
    <property type="entry name" value="Glyco_trans_2_3"/>
    <property type="match status" value="1"/>
</dbReference>
<keyword evidence="2 10" id="KW-0328">Glycosyltransferase</keyword>
<keyword evidence="6 8" id="KW-0472">Membrane</keyword>
<evidence type="ECO:0000256" key="7">
    <source>
        <dbReference type="SAM" id="MobiDB-lite"/>
    </source>
</evidence>
<feature type="region of interest" description="Disordered" evidence="7">
    <location>
        <begin position="70"/>
        <end position="98"/>
    </location>
</feature>
<feature type="region of interest" description="Disordered" evidence="7">
    <location>
        <begin position="1"/>
        <end position="44"/>
    </location>
</feature>
<dbReference type="Gene3D" id="3.90.550.10">
    <property type="entry name" value="Spore Coat Polysaccharide Biosynthesis Protein SpsA, Chain A"/>
    <property type="match status" value="1"/>
</dbReference>
<feature type="compositionally biased region" description="Basic residues" evidence="7">
    <location>
        <begin position="1"/>
        <end position="17"/>
    </location>
</feature>
<evidence type="ECO:0000256" key="1">
    <source>
        <dbReference type="ARBA" id="ARBA00004141"/>
    </source>
</evidence>
<dbReference type="PANTHER" id="PTHR43867:SF2">
    <property type="entry name" value="CELLULOSE SYNTHASE CATALYTIC SUBUNIT A [UDP-FORMING]"/>
    <property type="match status" value="1"/>
</dbReference>
<proteinExistence type="predicted"/>
<dbReference type="GO" id="GO:0016757">
    <property type="term" value="F:glycosyltransferase activity"/>
    <property type="evidence" value="ECO:0007669"/>
    <property type="project" value="UniProtKB-KW"/>
</dbReference>
<evidence type="ECO:0000256" key="8">
    <source>
        <dbReference type="SAM" id="Phobius"/>
    </source>
</evidence>